<protein>
    <submittedName>
        <fullName evidence="1">S-adenosyl-L-methionine-dependent methyltransferase</fullName>
    </submittedName>
</protein>
<dbReference type="GO" id="GO:0032259">
    <property type="term" value="P:methylation"/>
    <property type="evidence" value="ECO:0007669"/>
    <property type="project" value="UniProtKB-KW"/>
</dbReference>
<evidence type="ECO:0000313" key="1">
    <source>
        <dbReference type="EMBL" id="KAK8016475.1"/>
    </source>
</evidence>
<dbReference type="Proteomes" id="UP001444661">
    <property type="component" value="Unassembled WGS sequence"/>
</dbReference>
<keyword evidence="2" id="KW-1185">Reference proteome</keyword>
<organism evidence="1 2">
    <name type="scientific">Apiospora rasikravindrae</name>
    <dbReference type="NCBI Taxonomy" id="990691"/>
    <lineage>
        <taxon>Eukaryota</taxon>
        <taxon>Fungi</taxon>
        <taxon>Dikarya</taxon>
        <taxon>Ascomycota</taxon>
        <taxon>Pezizomycotina</taxon>
        <taxon>Sordariomycetes</taxon>
        <taxon>Xylariomycetidae</taxon>
        <taxon>Amphisphaeriales</taxon>
        <taxon>Apiosporaceae</taxon>
        <taxon>Apiospora</taxon>
    </lineage>
</organism>
<name>A0ABR1RPU2_9PEZI</name>
<dbReference type="GO" id="GO:0008168">
    <property type="term" value="F:methyltransferase activity"/>
    <property type="evidence" value="ECO:0007669"/>
    <property type="project" value="UniProtKB-KW"/>
</dbReference>
<reference evidence="1 2" key="1">
    <citation type="submission" date="2023-01" db="EMBL/GenBank/DDBJ databases">
        <title>Analysis of 21 Apiospora genomes using comparative genomics revels a genus with tremendous synthesis potential of carbohydrate active enzymes and secondary metabolites.</title>
        <authorList>
            <person name="Sorensen T."/>
        </authorList>
    </citation>
    <scope>NUCLEOTIDE SEQUENCE [LARGE SCALE GENOMIC DNA]</scope>
    <source>
        <strain evidence="1 2">CBS 33761</strain>
    </source>
</reference>
<accession>A0ABR1RPU2</accession>
<comment type="caution">
    <text evidence="1">The sequence shown here is derived from an EMBL/GenBank/DDBJ whole genome shotgun (WGS) entry which is preliminary data.</text>
</comment>
<dbReference type="EMBL" id="JAQQWK010000014">
    <property type="protein sequence ID" value="KAK8016475.1"/>
    <property type="molecule type" value="Genomic_DNA"/>
</dbReference>
<keyword evidence="1" id="KW-0808">Transferase</keyword>
<evidence type="ECO:0000313" key="2">
    <source>
        <dbReference type="Proteomes" id="UP001444661"/>
    </source>
</evidence>
<gene>
    <name evidence="1" type="ORF">PG993_014664</name>
</gene>
<keyword evidence="1" id="KW-0489">Methyltransferase</keyword>
<proteinExistence type="predicted"/>
<sequence length="71" mass="8309">MVFSILILQGTDSHPPITKETHSRVQVYTCFNDHRKVMKHTFDNLNEGGWIEYMDFELELTSNTQSVEGEY</sequence>